<sequence>MSAIEFTCVTEMNTEKLSFSWVLRDFHSCLAQLEEGIYSSPFPSQEDDEEWCFNLIQHTADDGQDYLYLGLGYAGARDVRAEAVVFIVNASGQESNKQYMSIRLFRGERNWCFCQFIRMSALEIDLSPFLLAGNLRIRCELTVIRGYVSAPGRFGSANAEVFQHGLSDDLGALLDRGDLADVTIQVVGGTHRAHKAVLAARSPVFRAMFSHEVYEAQGFIKITDMDYDVLGALLRFIYTGRTPQLAQLAGPLFAAADKYFIPQLRNLCEEALIEGLDVENAPAALILADQHNAAVLRRSVMDFICAHGREVTQTPGWDDLVVNRADLVKEVVRVLSSRCSSSSGPPPN</sequence>
<dbReference type="PROSITE" id="PS50144">
    <property type="entry name" value="MATH"/>
    <property type="match status" value="1"/>
</dbReference>
<dbReference type="Proteomes" id="UP001321473">
    <property type="component" value="Unassembled WGS sequence"/>
</dbReference>
<evidence type="ECO:0000313" key="3">
    <source>
        <dbReference type="EMBL" id="KAK8758571.1"/>
    </source>
</evidence>
<dbReference type="InterPro" id="IPR002083">
    <property type="entry name" value="MATH/TRAF_dom"/>
</dbReference>
<dbReference type="InterPro" id="IPR011333">
    <property type="entry name" value="SKP1/BTB/POZ_sf"/>
</dbReference>
<organism evidence="3 4">
    <name type="scientific">Amblyomma americanum</name>
    <name type="common">Lone star tick</name>
    <dbReference type="NCBI Taxonomy" id="6943"/>
    <lineage>
        <taxon>Eukaryota</taxon>
        <taxon>Metazoa</taxon>
        <taxon>Ecdysozoa</taxon>
        <taxon>Arthropoda</taxon>
        <taxon>Chelicerata</taxon>
        <taxon>Arachnida</taxon>
        <taxon>Acari</taxon>
        <taxon>Parasitiformes</taxon>
        <taxon>Ixodida</taxon>
        <taxon>Ixodoidea</taxon>
        <taxon>Ixodidae</taxon>
        <taxon>Amblyomminae</taxon>
        <taxon>Amblyomma</taxon>
    </lineage>
</organism>
<feature type="domain" description="MATH" evidence="2">
    <location>
        <begin position="16"/>
        <end position="141"/>
    </location>
</feature>
<feature type="domain" description="BTB" evidence="1">
    <location>
        <begin position="180"/>
        <end position="241"/>
    </location>
</feature>
<evidence type="ECO:0000259" key="2">
    <source>
        <dbReference type="PROSITE" id="PS50144"/>
    </source>
</evidence>
<dbReference type="AlphaFoldDB" id="A0AAQ4D7Y1"/>
<name>A0AAQ4D7Y1_AMBAM</name>
<dbReference type="SUPFAM" id="SSF49599">
    <property type="entry name" value="TRAF domain-like"/>
    <property type="match status" value="1"/>
</dbReference>
<evidence type="ECO:0000313" key="4">
    <source>
        <dbReference type="Proteomes" id="UP001321473"/>
    </source>
</evidence>
<dbReference type="Pfam" id="PF00651">
    <property type="entry name" value="BTB"/>
    <property type="match status" value="1"/>
</dbReference>
<reference evidence="3 4" key="1">
    <citation type="journal article" date="2023" name="Arcadia Sci">
        <title>De novo assembly of a long-read Amblyomma americanum tick genome.</title>
        <authorList>
            <person name="Chou S."/>
            <person name="Poskanzer K.E."/>
            <person name="Rollins M."/>
            <person name="Thuy-Boun P.S."/>
        </authorList>
    </citation>
    <scope>NUCLEOTIDE SEQUENCE [LARGE SCALE GENOMIC DNA]</scope>
    <source>
        <strain evidence="3">F_SG_1</strain>
        <tissue evidence="3">Salivary glands</tissue>
    </source>
</reference>
<dbReference type="FunFam" id="3.30.710.10:FF:000159">
    <property type="entry name" value="Speckle-type POZ protein B"/>
    <property type="match status" value="1"/>
</dbReference>
<dbReference type="Gene3D" id="1.25.40.420">
    <property type="match status" value="1"/>
</dbReference>
<evidence type="ECO:0000259" key="1">
    <source>
        <dbReference type="PROSITE" id="PS50097"/>
    </source>
</evidence>
<dbReference type="EMBL" id="JARKHS020033984">
    <property type="protein sequence ID" value="KAK8758571.1"/>
    <property type="molecule type" value="Genomic_DNA"/>
</dbReference>
<dbReference type="InterPro" id="IPR008974">
    <property type="entry name" value="TRAF-like"/>
</dbReference>
<protein>
    <recommendedName>
        <fullName evidence="5">BTB domain-containing protein</fullName>
    </recommendedName>
</protein>
<proteinExistence type="predicted"/>
<dbReference type="Gene3D" id="3.30.710.10">
    <property type="entry name" value="Potassium Channel Kv1.1, Chain A"/>
    <property type="match status" value="1"/>
</dbReference>
<dbReference type="SUPFAM" id="SSF54695">
    <property type="entry name" value="POZ domain"/>
    <property type="match status" value="1"/>
</dbReference>
<dbReference type="PROSITE" id="PS50097">
    <property type="entry name" value="BTB"/>
    <property type="match status" value="1"/>
</dbReference>
<keyword evidence="4" id="KW-1185">Reference proteome</keyword>
<dbReference type="Gene3D" id="2.60.210.10">
    <property type="entry name" value="Apoptosis, Tumor Necrosis Factor Receptor Associated Protein 2, Chain A"/>
    <property type="match status" value="1"/>
</dbReference>
<dbReference type="GO" id="GO:0030163">
    <property type="term" value="P:protein catabolic process"/>
    <property type="evidence" value="ECO:0007669"/>
    <property type="project" value="UniProtKB-ARBA"/>
</dbReference>
<accession>A0AAQ4D7Y1</accession>
<dbReference type="PANTHER" id="PTHR24413">
    <property type="entry name" value="SPECKLE-TYPE POZ PROTEIN"/>
    <property type="match status" value="1"/>
</dbReference>
<evidence type="ECO:0008006" key="5">
    <source>
        <dbReference type="Google" id="ProtNLM"/>
    </source>
</evidence>
<dbReference type="InterPro" id="IPR000210">
    <property type="entry name" value="BTB/POZ_dom"/>
</dbReference>
<dbReference type="SMART" id="SM00225">
    <property type="entry name" value="BTB"/>
    <property type="match status" value="1"/>
</dbReference>
<comment type="caution">
    <text evidence="3">The sequence shown here is derived from an EMBL/GenBank/DDBJ whole genome shotgun (WGS) entry which is preliminary data.</text>
</comment>
<gene>
    <name evidence="3" type="ORF">V5799_003796</name>
</gene>